<evidence type="ECO:0000256" key="14">
    <source>
        <dbReference type="ARBA" id="ARBA00093507"/>
    </source>
</evidence>
<keyword evidence="7" id="KW-0597">Phosphoprotein</keyword>
<keyword evidence="6" id="KW-1017">Isopeptide bond</keyword>
<dbReference type="EMBL" id="JABEBT010000047">
    <property type="protein sequence ID" value="KAF7635110.1"/>
    <property type="molecule type" value="Genomic_DNA"/>
</dbReference>
<evidence type="ECO:0000256" key="13">
    <source>
        <dbReference type="ARBA" id="ARBA00034864"/>
    </source>
</evidence>
<reference evidence="15" key="1">
    <citation type="journal article" date="2020" name="Ecol. Evol.">
        <title>Genome structure and content of the rice root-knot nematode (Meloidogyne graminicola).</title>
        <authorList>
            <person name="Phan N.T."/>
            <person name="Danchin E.G.J."/>
            <person name="Klopp C."/>
            <person name="Perfus-Barbeoch L."/>
            <person name="Kozlowski D.K."/>
            <person name="Koutsovoulos G.D."/>
            <person name="Lopez-Roques C."/>
            <person name="Bouchez O."/>
            <person name="Zahm M."/>
            <person name="Besnard G."/>
            <person name="Bellafiore S."/>
        </authorList>
    </citation>
    <scope>NUCLEOTIDE SEQUENCE</scope>
    <source>
        <strain evidence="15">VN-18</strain>
    </source>
</reference>
<evidence type="ECO:0000256" key="1">
    <source>
        <dbReference type="ARBA" id="ARBA00004300"/>
    </source>
</evidence>
<comment type="similarity">
    <text evidence="12">Belongs to the dynactin subunit 4 family.</text>
</comment>
<evidence type="ECO:0000313" key="16">
    <source>
        <dbReference type="Proteomes" id="UP000605970"/>
    </source>
</evidence>
<dbReference type="GO" id="GO:0005813">
    <property type="term" value="C:centrosome"/>
    <property type="evidence" value="ECO:0007669"/>
    <property type="project" value="UniProtKB-SubCell"/>
</dbReference>
<keyword evidence="8" id="KW-0832">Ubl conjugation</keyword>
<gene>
    <name evidence="15" type="ORF">Mgra_00005551</name>
</gene>
<evidence type="ECO:0000256" key="6">
    <source>
        <dbReference type="ARBA" id="ARBA00022499"/>
    </source>
</evidence>
<name>A0A8S9ZNV4_9BILA</name>
<dbReference type="GO" id="GO:0005938">
    <property type="term" value="C:cell cortex"/>
    <property type="evidence" value="ECO:0007669"/>
    <property type="project" value="UniProtKB-SubCell"/>
</dbReference>
<comment type="caution">
    <text evidence="15">The sequence shown here is derived from an EMBL/GenBank/DDBJ whole genome shotgun (WGS) entry which is preliminary data.</text>
</comment>
<dbReference type="PANTHER" id="PTHR13034">
    <property type="entry name" value="DYNACTIN P62 SUBUNIT"/>
    <property type="match status" value="1"/>
</dbReference>
<keyword evidence="9" id="KW-0007">Acetylation</keyword>
<evidence type="ECO:0000256" key="4">
    <source>
        <dbReference type="ARBA" id="ARBA00004657"/>
    </source>
</evidence>
<keyword evidence="11" id="KW-0206">Cytoskeleton</keyword>
<dbReference type="Pfam" id="PF05502">
    <property type="entry name" value="Dynactin_p62"/>
    <property type="match status" value="1"/>
</dbReference>
<protein>
    <recommendedName>
        <fullName evidence="13">Dynactin subunit 4</fullName>
    </recommendedName>
</protein>
<proteinExistence type="inferred from homology"/>
<evidence type="ECO:0000313" key="15">
    <source>
        <dbReference type="EMBL" id="KAF7635110.1"/>
    </source>
</evidence>
<dbReference type="PANTHER" id="PTHR13034:SF2">
    <property type="entry name" value="DYNACTIN SUBUNIT 4"/>
    <property type="match status" value="1"/>
</dbReference>
<dbReference type="AlphaFoldDB" id="A0A8S9ZNV4"/>
<evidence type="ECO:0000256" key="2">
    <source>
        <dbReference type="ARBA" id="ARBA00004529"/>
    </source>
</evidence>
<comment type="subunit">
    <text evidence="14">Subunit of dynactin, a multiprotein complex part of a tripartite complex with dynein and a adapter, such as BICDL1, BICD2 or HOOK3. The dynactin complex is built around ACTR1A/ACTB filament and consists of an actin-related filament composed of a shoulder domain, a pointed end and a barbed end. Its length is defined by its flexible shoulder domain. The soulder is composed of 2 DCTN1 subunits, 4 DCTN2 and 2 DCTN3. The 4 DCNT2 (via N-terminus) bind the ACTR1A filament and act as molecular rulers to determine the length. The pointed end is important for binding dynein-dynactin cargo adapters. Consists of 4 subunits: ACTR10, DCNT4, DCTN5 and DCTN6. The barbed end is composed of a CAPZA1:CAPZB heterodimers, which binds ACTR1A/ACTB filament and dynactin and stabilizes dynactin. Interacts with ATP7B, but not ATP7A, in a copper-dependent manner. Interacts with ANK2; this interaction is required for localization at costameres. Interacts with N4BP2L1.</text>
</comment>
<evidence type="ECO:0000256" key="7">
    <source>
        <dbReference type="ARBA" id="ARBA00022553"/>
    </source>
</evidence>
<evidence type="ECO:0000256" key="8">
    <source>
        <dbReference type="ARBA" id="ARBA00022843"/>
    </source>
</evidence>
<dbReference type="Proteomes" id="UP000605970">
    <property type="component" value="Unassembled WGS sequence"/>
</dbReference>
<sequence>MTSILQTWLVKYKCSCFSWFPLCQLHYCQKCTKLGCPVCVLEEIDVVFCPNCFDTQQRRFHCKNCYECPICGNLLSVRSQEDQYHHYCNACKWTSKDLEIPLNRTNEESWPEPINPLNEELGRVMDLMKDLSTTERTERERKVQTTKRLSNLGLLQNDRYGLHASYNSRKKALQKIPETKEPLILLAPSAQVPEFDPSLLTDPIDPGNIPNLSQRISHLITDKKGQLYPLHVKTKTKRIFRCVGCENIIYRGESSPSEVRPKLQSLALDFFPEIRISRQVELFSNQNSVFFLVINNNTLKSLNIKLTGEKCENDVNCVDTSSCLLELFIPDKENSETSNNPAVVTPNDTPHVLAIEASKDSRVLYISKNKAGVCVECFPQNNTNMEDCYALFNLFLHQQIHLIQHLMHWLRLKRGSKKQKIIRESKISDFRCLLYLALG</sequence>
<evidence type="ECO:0000256" key="12">
    <source>
        <dbReference type="ARBA" id="ARBA00034776"/>
    </source>
</evidence>
<accession>A0A8S9ZNV4</accession>
<evidence type="ECO:0000256" key="9">
    <source>
        <dbReference type="ARBA" id="ARBA00022990"/>
    </source>
</evidence>
<dbReference type="GO" id="GO:0005869">
    <property type="term" value="C:dynactin complex"/>
    <property type="evidence" value="ECO:0007669"/>
    <property type="project" value="InterPro"/>
</dbReference>
<dbReference type="GO" id="GO:0001725">
    <property type="term" value="C:stress fiber"/>
    <property type="evidence" value="ECO:0007669"/>
    <property type="project" value="UniProtKB-SubCell"/>
</dbReference>
<evidence type="ECO:0000256" key="10">
    <source>
        <dbReference type="ARBA" id="ARBA00023054"/>
    </source>
</evidence>
<dbReference type="InterPro" id="IPR008603">
    <property type="entry name" value="DCTN4"/>
</dbReference>
<keyword evidence="10" id="KW-0175">Coiled coil</keyword>
<evidence type="ECO:0000256" key="3">
    <source>
        <dbReference type="ARBA" id="ARBA00004544"/>
    </source>
</evidence>
<organism evidence="15 16">
    <name type="scientific">Meloidogyne graminicola</name>
    <dbReference type="NCBI Taxonomy" id="189291"/>
    <lineage>
        <taxon>Eukaryota</taxon>
        <taxon>Metazoa</taxon>
        <taxon>Ecdysozoa</taxon>
        <taxon>Nematoda</taxon>
        <taxon>Chromadorea</taxon>
        <taxon>Rhabditida</taxon>
        <taxon>Tylenchina</taxon>
        <taxon>Tylenchomorpha</taxon>
        <taxon>Tylenchoidea</taxon>
        <taxon>Meloidogynidae</taxon>
        <taxon>Meloidogyninae</taxon>
        <taxon>Meloidogyne</taxon>
    </lineage>
</organism>
<evidence type="ECO:0000256" key="5">
    <source>
        <dbReference type="ARBA" id="ARBA00022490"/>
    </source>
</evidence>
<evidence type="ECO:0000256" key="11">
    <source>
        <dbReference type="ARBA" id="ARBA00023212"/>
    </source>
</evidence>
<dbReference type="OrthoDB" id="283815at2759"/>
<dbReference type="GO" id="GO:0030016">
    <property type="term" value="C:myofibril"/>
    <property type="evidence" value="ECO:0007669"/>
    <property type="project" value="UniProtKB-SubCell"/>
</dbReference>
<keyword evidence="16" id="KW-1185">Reference proteome</keyword>
<keyword evidence="5" id="KW-0963">Cytoplasm</keyword>
<comment type="subcellular location">
    <subcellularLocation>
        <location evidence="3">Cytoplasm</location>
        <location evidence="3">Cell cortex</location>
    </subcellularLocation>
    <subcellularLocation>
        <location evidence="1">Cytoplasm</location>
        <location evidence="1">Cytoskeleton</location>
        <location evidence="1">Microtubule organizing center</location>
        <location evidence="1">Centrosome</location>
    </subcellularLocation>
    <subcellularLocation>
        <location evidence="2">Cytoplasm</location>
        <location evidence="2">Cytoskeleton</location>
        <location evidence="2">Stress fiber</location>
    </subcellularLocation>
    <subcellularLocation>
        <location evidence="4">Cytoplasm</location>
        <location evidence="4">Myofibril</location>
    </subcellularLocation>
</comment>